<evidence type="ECO:0000313" key="3">
    <source>
        <dbReference type="EMBL" id="KAG6517330.1"/>
    </source>
</evidence>
<gene>
    <name evidence="3" type="ORF">ZIOFF_020715</name>
</gene>
<evidence type="ECO:0000313" key="4">
    <source>
        <dbReference type="Proteomes" id="UP000734854"/>
    </source>
</evidence>
<dbReference type="GO" id="GO:0008270">
    <property type="term" value="F:zinc ion binding"/>
    <property type="evidence" value="ECO:0007669"/>
    <property type="project" value="UniProtKB-KW"/>
</dbReference>
<dbReference type="GO" id="GO:0032183">
    <property type="term" value="F:SUMO binding"/>
    <property type="evidence" value="ECO:0007669"/>
    <property type="project" value="TreeGrafter"/>
</dbReference>
<keyword evidence="1" id="KW-0479">Metal-binding</keyword>
<accession>A0A8J5HHX5</accession>
<dbReference type="InterPro" id="IPR013083">
    <property type="entry name" value="Znf_RING/FYVE/PHD"/>
</dbReference>
<evidence type="ECO:0000256" key="1">
    <source>
        <dbReference type="PROSITE-ProRule" id="PRU00175"/>
    </source>
</evidence>
<dbReference type="EMBL" id="JACMSC010000006">
    <property type="protein sequence ID" value="KAG6517330.1"/>
    <property type="molecule type" value="Genomic_DNA"/>
</dbReference>
<comment type="caution">
    <text evidence="3">The sequence shown here is derived from an EMBL/GenBank/DDBJ whole genome shotgun (WGS) entry which is preliminary data.</text>
</comment>
<dbReference type="AlphaFoldDB" id="A0A8J5HHX5"/>
<dbReference type="GO" id="GO:0033768">
    <property type="term" value="C:SUMO-targeted ubiquitin ligase complex"/>
    <property type="evidence" value="ECO:0007669"/>
    <property type="project" value="TreeGrafter"/>
</dbReference>
<dbReference type="InterPro" id="IPR049627">
    <property type="entry name" value="SLX8"/>
</dbReference>
<reference evidence="3 4" key="1">
    <citation type="submission" date="2020-08" db="EMBL/GenBank/DDBJ databases">
        <title>Plant Genome Project.</title>
        <authorList>
            <person name="Zhang R.-G."/>
        </authorList>
    </citation>
    <scope>NUCLEOTIDE SEQUENCE [LARGE SCALE GENOMIC DNA]</scope>
    <source>
        <tissue evidence="3">Rhizome</tissue>
    </source>
</reference>
<organism evidence="3 4">
    <name type="scientific">Zingiber officinale</name>
    <name type="common">Ginger</name>
    <name type="synonym">Amomum zingiber</name>
    <dbReference type="NCBI Taxonomy" id="94328"/>
    <lineage>
        <taxon>Eukaryota</taxon>
        <taxon>Viridiplantae</taxon>
        <taxon>Streptophyta</taxon>
        <taxon>Embryophyta</taxon>
        <taxon>Tracheophyta</taxon>
        <taxon>Spermatophyta</taxon>
        <taxon>Magnoliopsida</taxon>
        <taxon>Liliopsida</taxon>
        <taxon>Zingiberales</taxon>
        <taxon>Zingiberaceae</taxon>
        <taxon>Zingiber</taxon>
    </lineage>
</organism>
<dbReference type="GO" id="GO:0061630">
    <property type="term" value="F:ubiquitin protein ligase activity"/>
    <property type="evidence" value="ECO:0007669"/>
    <property type="project" value="InterPro"/>
</dbReference>
<keyword evidence="1" id="KW-0862">Zinc</keyword>
<dbReference type="GO" id="GO:0140082">
    <property type="term" value="F:SUMO-ubiquitin ligase activity"/>
    <property type="evidence" value="ECO:0007669"/>
    <property type="project" value="TreeGrafter"/>
</dbReference>
<name>A0A8J5HHX5_ZINOF</name>
<dbReference type="Gene3D" id="3.30.40.10">
    <property type="entry name" value="Zinc/RING finger domain, C3HC4 (zinc finger)"/>
    <property type="match status" value="1"/>
</dbReference>
<dbReference type="PROSITE" id="PS50089">
    <property type="entry name" value="ZF_RING_2"/>
    <property type="match status" value="1"/>
</dbReference>
<protein>
    <recommendedName>
        <fullName evidence="2">RING-type domain-containing protein</fullName>
    </recommendedName>
</protein>
<evidence type="ECO:0000259" key="2">
    <source>
        <dbReference type="PROSITE" id="PS50089"/>
    </source>
</evidence>
<keyword evidence="1" id="KW-0863">Zinc-finger</keyword>
<sequence>MVLHLDLNSLPVESHLSEGTSAVYNPCHTTGPQQGSCTQPIPLIDADELEDEVVALSSSIDFSTGRSLTKRTRPVIVILDDDLELNMRNSGEQVASSSLFACKRPFRSSNSRTSIDRDPYIDLEDGHDAKRKRLMSPEPEPQPQPAKVIVKPYTCLICMEELVEAASTICGHIFCMTCTKTSIRTQKKCPTCRRKLNMRNFHRVYLPH</sequence>
<dbReference type="PANTHER" id="PTHR47094:SF1">
    <property type="entry name" value="RING-TYPE E3 UBIQUITIN TRANSFERASE"/>
    <property type="match status" value="1"/>
</dbReference>
<dbReference type="InterPro" id="IPR001841">
    <property type="entry name" value="Znf_RING"/>
</dbReference>
<feature type="domain" description="RING-type" evidence="2">
    <location>
        <begin position="155"/>
        <end position="193"/>
    </location>
</feature>
<dbReference type="Proteomes" id="UP000734854">
    <property type="component" value="Unassembled WGS sequence"/>
</dbReference>
<dbReference type="SUPFAM" id="SSF57850">
    <property type="entry name" value="RING/U-box"/>
    <property type="match status" value="1"/>
</dbReference>
<proteinExistence type="predicted"/>
<dbReference type="PANTHER" id="PTHR47094">
    <property type="entry name" value="ELFLESS, ISOFORM B"/>
    <property type="match status" value="1"/>
</dbReference>
<dbReference type="GO" id="GO:0006511">
    <property type="term" value="P:ubiquitin-dependent protein catabolic process"/>
    <property type="evidence" value="ECO:0007669"/>
    <property type="project" value="TreeGrafter"/>
</dbReference>
<dbReference type="SMART" id="SM00184">
    <property type="entry name" value="RING"/>
    <property type="match status" value="1"/>
</dbReference>
<keyword evidence="4" id="KW-1185">Reference proteome</keyword>
<dbReference type="Pfam" id="PF13923">
    <property type="entry name" value="zf-C3HC4_2"/>
    <property type="match status" value="1"/>
</dbReference>